<dbReference type="InterPro" id="IPR053204">
    <property type="entry name" value="Oxopyrrolidines_Biosynth-assoc"/>
</dbReference>
<gene>
    <name evidence="1" type="ORF">ASPCADRAFT_7460</name>
</gene>
<dbReference type="OrthoDB" id="3350591at2759"/>
<dbReference type="Proteomes" id="UP000188318">
    <property type="component" value="Unassembled WGS sequence"/>
</dbReference>
<keyword evidence="2" id="KW-1185">Reference proteome</keyword>
<dbReference type="InterPro" id="IPR022085">
    <property type="entry name" value="OpdG"/>
</dbReference>
<dbReference type="OMA" id="ETIHICR"/>
<organism evidence="1 2">
    <name type="scientific">Aspergillus carbonarius (strain ITEM 5010)</name>
    <dbReference type="NCBI Taxonomy" id="602072"/>
    <lineage>
        <taxon>Eukaryota</taxon>
        <taxon>Fungi</taxon>
        <taxon>Dikarya</taxon>
        <taxon>Ascomycota</taxon>
        <taxon>Pezizomycotina</taxon>
        <taxon>Eurotiomycetes</taxon>
        <taxon>Eurotiomycetidae</taxon>
        <taxon>Eurotiales</taxon>
        <taxon>Aspergillaceae</taxon>
        <taxon>Aspergillus</taxon>
        <taxon>Aspergillus subgen. Circumdati</taxon>
    </lineage>
</organism>
<name>A0A1R3RHM1_ASPC5</name>
<evidence type="ECO:0000313" key="2">
    <source>
        <dbReference type="Proteomes" id="UP000188318"/>
    </source>
</evidence>
<evidence type="ECO:0000313" key="1">
    <source>
        <dbReference type="EMBL" id="OOF93971.1"/>
    </source>
</evidence>
<dbReference type="STRING" id="602072.A0A1R3RHM1"/>
<dbReference type="PANTHER" id="PTHR38797">
    <property type="entry name" value="NUCLEAR PORE COMPLEX PROTEIN NUP85-RELATED"/>
    <property type="match status" value="1"/>
</dbReference>
<reference evidence="2" key="1">
    <citation type="journal article" date="2017" name="Genome Biol.">
        <title>Comparative genomics reveals high biological diversity and specific adaptations in the industrially and medically important fungal genus Aspergillus.</title>
        <authorList>
            <person name="de Vries R.P."/>
            <person name="Riley R."/>
            <person name="Wiebenga A."/>
            <person name="Aguilar-Osorio G."/>
            <person name="Amillis S."/>
            <person name="Uchima C.A."/>
            <person name="Anderluh G."/>
            <person name="Asadollahi M."/>
            <person name="Askin M."/>
            <person name="Barry K."/>
            <person name="Battaglia E."/>
            <person name="Bayram O."/>
            <person name="Benocci T."/>
            <person name="Braus-Stromeyer S.A."/>
            <person name="Caldana C."/>
            <person name="Canovas D."/>
            <person name="Cerqueira G.C."/>
            <person name="Chen F."/>
            <person name="Chen W."/>
            <person name="Choi C."/>
            <person name="Clum A."/>
            <person name="Dos Santos R.A."/>
            <person name="Damasio A.R."/>
            <person name="Diallinas G."/>
            <person name="Emri T."/>
            <person name="Fekete E."/>
            <person name="Flipphi M."/>
            <person name="Freyberg S."/>
            <person name="Gallo A."/>
            <person name="Gournas C."/>
            <person name="Habgood R."/>
            <person name="Hainaut M."/>
            <person name="Harispe M.L."/>
            <person name="Henrissat B."/>
            <person name="Hilden K.S."/>
            <person name="Hope R."/>
            <person name="Hossain A."/>
            <person name="Karabika E."/>
            <person name="Karaffa L."/>
            <person name="Karanyi Z."/>
            <person name="Krasevec N."/>
            <person name="Kuo A."/>
            <person name="Kusch H."/>
            <person name="LaButti K."/>
            <person name="Lagendijk E.L."/>
            <person name="Lapidus A."/>
            <person name="Levasseur A."/>
            <person name="Lindquist E."/>
            <person name="Lipzen A."/>
            <person name="Logrieco A.F."/>
            <person name="MacCabe A."/>
            <person name="Maekelae M.R."/>
            <person name="Malavazi I."/>
            <person name="Melin P."/>
            <person name="Meyer V."/>
            <person name="Mielnichuk N."/>
            <person name="Miskei M."/>
            <person name="Molnar A.P."/>
            <person name="Mule G."/>
            <person name="Ngan C.Y."/>
            <person name="Orejas M."/>
            <person name="Orosz E."/>
            <person name="Ouedraogo J.P."/>
            <person name="Overkamp K.M."/>
            <person name="Park H.-S."/>
            <person name="Perrone G."/>
            <person name="Piumi F."/>
            <person name="Punt P.J."/>
            <person name="Ram A.F."/>
            <person name="Ramon A."/>
            <person name="Rauscher S."/>
            <person name="Record E."/>
            <person name="Riano-Pachon D.M."/>
            <person name="Robert V."/>
            <person name="Roehrig J."/>
            <person name="Ruller R."/>
            <person name="Salamov A."/>
            <person name="Salih N.S."/>
            <person name="Samson R.A."/>
            <person name="Sandor E."/>
            <person name="Sanguinetti M."/>
            <person name="Schuetze T."/>
            <person name="Sepcic K."/>
            <person name="Shelest E."/>
            <person name="Sherlock G."/>
            <person name="Sophianopoulou V."/>
            <person name="Squina F.M."/>
            <person name="Sun H."/>
            <person name="Susca A."/>
            <person name="Todd R.B."/>
            <person name="Tsang A."/>
            <person name="Unkles S.E."/>
            <person name="van de Wiele N."/>
            <person name="van Rossen-Uffink D."/>
            <person name="Oliveira J.V."/>
            <person name="Vesth T.C."/>
            <person name="Visser J."/>
            <person name="Yu J.-H."/>
            <person name="Zhou M."/>
            <person name="Andersen M.R."/>
            <person name="Archer D.B."/>
            <person name="Baker S.E."/>
            <person name="Benoit I."/>
            <person name="Brakhage A.A."/>
            <person name="Braus G.H."/>
            <person name="Fischer R."/>
            <person name="Frisvad J.C."/>
            <person name="Goldman G.H."/>
            <person name="Houbraken J."/>
            <person name="Oakley B."/>
            <person name="Pocsi I."/>
            <person name="Scazzocchio C."/>
            <person name="Seiboth B."/>
            <person name="vanKuyk P.A."/>
            <person name="Wortman J."/>
            <person name="Dyer P.S."/>
            <person name="Grigoriev I.V."/>
        </authorList>
    </citation>
    <scope>NUCLEOTIDE SEQUENCE [LARGE SCALE GENOMIC DNA]</scope>
    <source>
        <strain evidence="2">ITEM 5010</strain>
    </source>
</reference>
<sequence length="215" mass="24121">MATDSNPLNLDAQIHPLAHAREHVLFDLLARYLPADSPITAAQSAREINAHFPYFQPDYDPTLPQQESEIREPEEVGDKWDTRWRNMNGFVAHLTNSGKRSYLGNALAAIRMGLEENPRKAHPKNITYNCRAPAAAIWFILCALKIYAGCREGLSSGKSSTSLWTGEPGLDLPRWEFWMQRLETLKGHSVTTKETKDLCQAAIDAMNQCVVEVDG</sequence>
<accession>A0A1R3RHM1</accession>
<protein>
    <submittedName>
        <fullName evidence="1">Uncharacterized protein</fullName>
    </submittedName>
</protein>
<dbReference type="EMBL" id="KV907503">
    <property type="protein sequence ID" value="OOF93971.1"/>
    <property type="molecule type" value="Genomic_DNA"/>
</dbReference>
<proteinExistence type="predicted"/>
<dbReference type="Pfam" id="PF12311">
    <property type="entry name" value="DUF3632"/>
    <property type="match status" value="1"/>
</dbReference>
<dbReference type="AlphaFoldDB" id="A0A1R3RHM1"/>
<dbReference type="PANTHER" id="PTHR38797:SF4">
    <property type="entry name" value="NUCLEAR PORE COMPLEX PROTEIN NUP85"/>
    <property type="match status" value="1"/>
</dbReference>
<dbReference type="VEuPathDB" id="FungiDB:ASPCADRAFT_7460"/>